<sequence length="104" mass="11624">MSLFVTLNCRYELFNASLAQAYYQRCRQRGLRPVEAIKRVARRMSDIVYAILREGKPYDPARVQASMAARQQLQAPGTDGKPLEAKGLRSLARPSTVTVPDRGG</sequence>
<reference evidence="3" key="1">
    <citation type="submission" date="2023-12" db="EMBL/GenBank/DDBJ databases">
        <title>Novel isolates from deep terrestrial aquifers shed light on the physiology and ecology of the class Limnochordia.</title>
        <authorList>
            <person name="Karnachuk O.V."/>
            <person name="Lukina A.P."/>
            <person name="Avakyan M.R."/>
            <person name="Kadnikov V."/>
            <person name="Begmatov S."/>
            <person name="Beletsky A.V."/>
            <person name="Mardanov A.V."/>
            <person name="Ravin N.V."/>
        </authorList>
    </citation>
    <scope>NUCLEOTIDE SEQUENCE [LARGE SCALE GENOMIC DNA]</scope>
    <source>
        <strain evidence="3">LN</strain>
    </source>
</reference>
<name>A0ABZ1BPD4_9FIRM</name>
<evidence type="ECO:0000313" key="3">
    <source>
        <dbReference type="Proteomes" id="UP001333102"/>
    </source>
</evidence>
<evidence type="ECO:0000256" key="1">
    <source>
        <dbReference type="SAM" id="MobiDB-lite"/>
    </source>
</evidence>
<protein>
    <recommendedName>
        <fullName evidence="4">Transposase IS116/IS110/IS902 family protein</fullName>
    </recommendedName>
</protein>
<evidence type="ECO:0000313" key="2">
    <source>
        <dbReference type="EMBL" id="WRP14468.1"/>
    </source>
</evidence>
<gene>
    <name evidence="2" type="ORF">VLY81_13775</name>
</gene>
<evidence type="ECO:0008006" key="4">
    <source>
        <dbReference type="Google" id="ProtNLM"/>
    </source>
</evidence>
<dbReference type="EMBL" id="CP141614">
    <property type="protein sequence ID" value="WRP14468.1"/>
    <property type="molecule type" value="Genomic_DNA"/>
</dbReference>
<accession>A0ABZ1BPD4</accession>
<keyword evidence="3" id="KW-1185">Reference proteome</keyword>
<dbReference type="RefSeq" id="WP_324668798.1">
    <property type="nucleotide sequence ID" value="NZ_CP141614.1"/>
</dbReference>
<dbReference type="Proteomes" id="UP001333102">
    <property type="component" value="Chromosome"/>
</dbReference>
<proteinExistence type="predicted"/>
<organism evidence="2 3">
    <name type="scientific">Geochorda subterranea</name>
    <dbReference type="NCBI Taxonomy" id="3109564"/>
    <lineage>
        <taxon>Bacteria</taxon>
        <taxon>Bacillati</taxon>
        <taxon>Bacillota</taxon>
        <taxon>Limnochordia</taxon>
        <taxon>Limnochordales</taxon>
        <taxon>Geochordaceae</taxon>
        <taxon>Geochorda</taxon>
    </lineage>
</organism>
<feature type="region of interest" description="Disordered" evidence="1">
    <location>
        <begin position="65"/>
        <end position="104"/>
    </location>
</feature>